<accession>A0A2M9CTY7</accession>
<dbReference type="Pfam" id="PF01232">
    <property type="entry name" value="Mannitol_dh"/>
    <property type="match status" value="1"/>
</dbReference>
<dbReference type="OrthoDB" id="9768714at2"/>
<gene>
    <name evidence="6" type="ORF">BXY57_0915</name>
</gene>
<dbReference type="SUPFAM" id="SSF48179">
    <property type="entry name" value="6-phosphogluconate dehydrogenase C-terminal domain-like"/>
    <property type="match status" value="1"/>
</dbReference>
<dbReference type="GO" id="GO:0019592">
    <property type="term" value="P:mannitol catabolic process"/>
    <property type="evidence" value="ECO:0007669"/>
    <property type="project" value="TreeGrafter"/>
</dbReference>
<dbReference type="PANTHER" id="PTHR30524:SF0">
    <property type="entry name" value="ALTRONATE OXIDOREDUCTASE-RELATED"/>
    <property type="match status" value="1"/>
</dbReference>
<protein>
    <submittedName>
        <fullName evidence="6">Tagaturonate reductase</fullName>
    </submittedName>
</protein>
<dbReference type="EMBL" id="PGFG01000001">
    <property type="protein sequence ID" value="PJJ75341.1"/>
    <property type="molecule type" value="Genomic_DNA"/>
</dbReference>
<dbReference type="Gene3D" id="1.10.1040.10">
    <property type="entry name" value="N-(1-d-carboxylethyl)-l-norvaline Dehydrogenase, domain 2"/>
    <property type="match status" value="1"/>
</dbReference>
<dbReference type="SUPFAM" id="SSF51735">
    <property type="entry name" value="NAD(P)-binding Rossmann-fold domains"/>
    <property type="match status" value="1"/>
</dbReference>
<evidence type="ECO:0000259" key="4">
    <source>
        <dbReference type="Pfam" id="PF01232"/>
    </source>
</evidence>
<dbReference type="InterPro" id="IPR013118">
    <property type="entry name" value="Mannitol_DH_C"/>
</dbReference>
<dbReference type="InterPro" id="IPR036291">
    <property type="entry name" value="NAD(P)-bd_dom_sf"/>
</dbReference>
<keyword evidence="7" id="KW-1185">Reference proteome</keyword>
<feature type="transmembrane region" description="Helical" evidence="3">
    <location>
        <begin position="393"/>
        <end position="414"/>
    </location>
</feature>
<keyword evidence="3" id="KW-0812">Transmembrane</keyword>
<comment type="caution">
    <text evidence="6">The sequence shown here is derived from an EMBL/GenBank/DDBJ whole genome shotgun (WGS) entry which is preliminary data.</text>
</comment>
<evidence type="ECO:0000256" key="3">
    <source>
        <dbReference type="SAM" id="Phobius"/>
    </source>
</evidence>
<organism evidence="6 7">
    <name type="scientific">Thermoflavifilum aggregans</name>
    <dbReference type="NCBI Taxonomy" id="454188"/>
    <lineage>
        <taxon>Bacteria</taxon>
        <taxon>Pseudomonadati</taxon>
        <taxon>Bacteroidota</taxon>
        <taxon>Chitinophagia</taxon>
        <taxon>Chitinophagales</taxon>
        <taxon>Chitinophagaceae</taxon>
        <taxon>Thermoflavifilum</taxon>
    </lineage>
</organism>
<evidence type="ECO:0000313" key="6">
    <source>
        <dbReference type="EMBL" id="PJJ75341.1"/>
    </source>
</evidence>
<reference evidence="6 7" key="1">
    <citation type="submission" date="2017-11" db="EMBL/GenBank/DDBJ databases">
        <title>Genomic Encyclopedia of Archaeal and Bacterial Type Strains, Phase II (KMG-II): From Individual Species to Whole Genera.</title>
        <authorList>
            <person name="Goeker M."/>
        </authorList>
    </citation>
    <scope>NUCLEOTIDE SEQUENCE [LARGE SCALE GENOMIC DNA]</scope>
    <source>
        <strain evidence="6 7">DSM 27268</strain>
    </source>
</reference>
<dbReference type="NCBIfam" id="NF002969">
    <property type="entry name" value="PRK03643.1"/>
    <property type="match status" value="1"/>
</dbReference>
<sequence>MESLNRKSLRYIKPHPNLEIPDPALLDLPEKVLQFGTGVLLRGLPDYFIDRANKAGLFDGRILVVKSTSRGETDAFDQQDGLYTLCVKGLENGSPVQKYLIEAAISRVLSAQHAWDSILEAVKQHDIRLIISNTTEVGIRLDADDNPFTHPPRSFPGKLLAVLYARYQADPEKGFVIIPTELIPDNGDRLRAIVREMAQRHRMSAAFLQWMDAACVFCNSLVDRIVPGKPEAEEQARLEQELGYQDELMIQAEPYRLWAIEARDARVEAWLPWAKADTGVVLAPDITRYRELKLRLLNGTHTFSSGLAHLMGFDTVFQATHHQAMVAFLRQLMWDEIVPVVTGPDISREMAETFAHQVLERFANPFLKHHWIDITVEYTAKMRMRNVPLIKGYYQRFVTVPAAMALGFAAYLLFMKGEANGQHYTGNWAGQAYPIRDSQAGYFAELWKRSSREQLVREVLGNTDLWQEDLNALPGFAEAVHANLERLMQGEVEKVLRSTIFV</sequence>
<evidence type="ECO:0000259" key="5">
    <source>
        <dbReference type="Pfam" id="PF08125"/>
    </source>
</evidence>
<keyword evidence="3" id="KW-0472">Membrane</keyword>
<proteinExistence type="predicted"/>
<feature type="domain" description="Mannitol dehydrogenase C-terminal" evidence="5">
    <location>
        <begin position="285"/>
        <end position="487"/>
    </location>
</feature>
<feature type="domain" description="Mannitol dehydrogenase N-terminal" evidence="4">
    <location>
        <begin position="31"/>
        <end position="263"/>
    </location>
</feature>
<dbReference type="InterPro" id="IPR013328">
    <property type="entry name" value="6PGD_dom2"/>
</dbReference>
<dbReference type="Gene3D" id="3.40.50.720">
    <property type="entry name" value="NAD(P)-binding Rossmann-like Domain"/>
    <property type="match status" value="1"/>
</dbReference>
<evidence type="ECO:0000256" key="2">
    <source>
        <dbReference type="ARBA" id="ARBA00023027"/>
    </source>
</evidence>
<evidence type="ECO:0000256" key="1">
    <source>
        <dbReference type="ARBA" id="ARBA00023002"/>
    </source>
</evidence>
<keyword evidence="2" id="KW-0520">NAD</keyword>
<keyword evidence="1" id="KW-0560">Oxidoreductase</keyword>
<name>A0A2M9CTY7_9BACT</name>
<keyword evidence="3" id="KW-1133">Transmembrane helix</keyword>
<dbReference type="RefSeq" id="WP_100313959.1">
    <property type="nucleotide sequence ID" value="NZ_PGFG01000001.1"/>
</dbReference>
<dbReference type="InterPro" id="IPR013131">
    <property type="entry name" value="Mannitol_DH_N"/>
</dbReference>
<dbReference type="AlphaFoldDB" id="A0A2M9CTY7"/>
<dbReference type="GO" id="GO:0008926">
    <property type="term" value="F:mannitol-1-phosphate 5-dehydrogenase activity"/>
    <property type="evidence" value="ECO:0007669"/>
    <property type="project" value="TreeGrafter"/>
</dbReference>
<evidence type="ECO:0000313" key="7">
    <source>
        <dbReference type="Proteomes" id="UP000230000"/>
    </source>
</evidence>
<dbReference type="PANTHER" id="PTHR30524">
    <property type="entry name" value="MANNITOL-1-PHOSPHATE 5-DEHYDROGENASE"/>
    <property type="match status" value="1"/>
</dbReference>
<dbReference type="Pfam" id="PF08125">
    <property type="entry name" value="Mannitol_dh_C"/>
    <property type="match status" value="1"/>
</dbReference>
<dbReference type="Proteomes" id="UP000230000">
    <property type="component" value="Unassembled WGS sequence"/>
</dbReference>
<dbReference type="GO" id="GO:0005829">
    <property type="term" value="C:cytosol"/>
    <property type="evidence" value="ECO:0007669"/>
    <property type="project" value="TreeGrafter"/>
</dbReference>
<dbReference type="InterPro" id="IPR008927">
    <property type="entry name" value="6-PGluconate_DH-like_C_sf"/>
</dbReference>